<dbReference type="EMBL" id="CP093313">
    <property type="protein sequence ID" value="UWZ85917.1"/>
    <property type="molecule type" value="Genomic_DNA"/>
</dbReference>
<feature type="transmembrane region" description="Helical" evidence="7">
    <location>
        <begin position="232"/>
        <end position="252"/>
    </location>
</feature>
<evidence type="ECO:0000256" key="3">
    <source>
        <dbReference type="ARBA" id="ARBA00022448"/>
    </source>
</evidence>
<feature type="transmembrane region" description="Helical" evidence="7">
    <location>
        <begin position="197"/>
        <end position="220"/>
    </location>
</feature>
<protein>
    <submittedName>
        <fullName evidence="9">MFS transporter</fullName>
    </submittedName>
</protein>
<feature type="transmembrane region" description="Helical" evidence="7">
    <location>
        <begin position="6"/>
        <end position="27"/>
    </location>
</feature>
<feature type="transmembrane region" description="Helical" evidence="7">
    <location>
        <begin position="287"/>
        <end position="309"/>
    </location>
</feature>
<name>A0A9J7BXK0_9BACT</name>
<feature type="transmembrane region" description="Helical" evidence="7">
    <location>
        <begin position="92"/>
        <end position="113"/>
    </location>
</feature>
<reference evidence="9" key="1">
    <citation type="submission" date="2021-04" db="EMBL/GenBank/DDBJ databases">
        <title>Phylogenetic analysis of Acidobacteriaceae.</title>
        <authorList>
            <person name="Qiu L."/>
            <person name="Zhang Q."/>
        </authorList>
    </citation>
    <scope>NUCLEOTIDE SEQUENCE</scope>
    <source>
        <strain evidence="9">DSM 25168</strain>
    </source>
</reference>
<dbReference type="InterPro" id="IPR051788">
    <property type="entry name" value="MFS_Transporter"/>
</dbReference>
<dbReference type="GO" id="GO:0016020">
    <property type="term" value="C:membrane"/>
    <property type="evidence" value="ECO:0007669"/>
    <property type="project" value="TreeGrafter"/>
</dbReference>
<feature type="transmembrane region" description="Helical" evidence="7">
    <location>
        <begin position="321"/>
        <end position="343"/>
    </location>
</feature>
<feature type="transmembrane region" description="Helical" evidence="7">
    <location>
        <begin position="66"/>
        <end position="83"/>
    </location>
</feature>
<dbReference type="Gene3D" id="1.20.1250.20">
    <property type="entry name" value="MFS general substrate transporter like domains"/>
    <property type="match status" value="2"/>
</dbReference>
<evidence type="ECO:0000256" key="2">
    <source>
        <dbReference type="ARBA" id="ARBA00008335"/>
    </source>
</evidence>
<evidence type="ECO:0000256" key="4">
    <source>
        <dbReference type="ARBA" id="ARBA00022692"/>
    </source>
</evidence>
<dbReference type="GO" id="GO:0022857">
    <property type="term" value="F:transmembrane transporter activity"/>
    <property type="evidence" value="ECO:0007669"/>
    <property type="project" value="InterPro"/>
</dbReference>
<dbReference type="GO" id="GO:0012505">
    <property type="term" value="C:endomembrane system"/>
    <property type="evidence" value="ECO:0007669"/>
    <property type="project" value="UniProtKB-SubCell"/>
</dbReference>
<keyword evidence="3" id="KW-0813">Transport</keyword>
<dbReference type="PANTHER" id="PTHR23514:SF3">
    <property type="entry name" value="BYPASS OF STOP CODON PROTEIN 6"/>
    <property type="match status" value="1"/>
</dbReference>
<feature type="domain" description="Major facilitator superfamily (MFS) profile" evidence="8">
    <location>
        <begin position="2"/>
        <end position="377"/>
    </location>
</feature>
<feature type="transmembrane region" description="Helical" evidence="7">
    <location>
        <begin position="258"/>
        <end position="280"/>
    </location>
</feature>
<dbReference type="PROSITE" id="PS50850">
    <property type="entry name" value="MFS"/>
    <property type="match status" value="1"/>
</dbReference>
<dbReference type="Pfam" id="PF07690">
    <property type="entry name" value="MFS_1"/>
    <property type="match status" value="1"/>
</dbReference>
<dbReference type="InterPro" id="IPR011701">
    <property type="entry name" value="MFS"/>
</dbReference>
<dbReference type="RefSeq" id="WP_260795546.1">
    <property type="nucleotide sequence ID" value="NZ_CP093313.1"/>
</dbReference>
<comment type="subcellular location">
    <subcellularLocation>
        <location evidence="1">Endomembrane system</location>
        <topology evidence="1">Multi-pass membrane protein</topology>
    </subcellularLocation>
</comment>
<dbReference type="KEGG" id="orp:MOP44_08225"/>
<evidence type="ECO:0000256" key="5">
    <source>
        <dbReference type="ARBA" id="ARBA00022989"/>
    </source>
</evidence>
<dbReference type="InterPro" id="IPR020846">
    <property type="entry name" value="MFS_dom"/>
</dbReference>
<accession>A0A9J7BXK0</accession>
<dbReference type="AlphaFoldDB" id="A0A9J7BXK0"/>
<evidence type="ECO:0000313" key="10">
    <source>
        <dbReference type="Proteomes" id="UP001059380"/>
    </source>
</evidence>
<evidence type="ECO:0000259" key="8">
    <source>
        <dbReference type="PROSITE" id="PS50850"/>
    </source>
</evidence>
<gene>
    <name evidence="9" type="ORF">MOP44_08225</name>
</gene>
<feature type="transmembrane region" description="Helical" evidence="7">
    <location>
        <begin position="355"/>
        <end position="376"/>
    </location>
</feature>
<dbReference type="Proteomes" id="UP001059380">
    <property type="component" value="Chromosome"/>
</dbReference>
<evidence type="ECO:0000256" key="7">
    <source>
        <dbReference type="SAM" id="Phobius"/>
    </source>
</evidence>
<evidence type="ECO:0000256" key="6">
    <source>
        <dbReference type="ARBA" id="ARBA00023136"/>
    </source>
</evidence>
<sequence length="377" mass="39095">MLIFASILAIFVYGMIAAMLGTILPDLSDRFRLSPAQNGTIATAQAIGLMIASLAVGPLLDTQGDKIGLLLGLAFIAIALFGLPRSGGYGSIVFLMFLLGIGGGIVVTGANALASAVSADHRATALNLVNLFFGLGGLLTPFISANLFNRNWVRLCYTIAVLTVVVAVYQIAVPMPAPAGGTGSLFTQAGPLLGRPMLYLLGLFLFLYISCEVGVWNWLARHLIAQGIPESKALNILSLGFALGLLVGRVAVSPVFKSVSPVVVLLIASVAMAITTFLMLQTTKPGAAAALVFVAGVAMAPVFPTTLAITGTAFPQMTGTALGFVITCGWAGLAVSSRIIGAIAGPDPLRIRKALLVLPAFSVLMIGLNVIIWMSLR</sequence>
<evidence type="ECO:0000313" key="9">
    <source>
        <dbReference type="EMBL" id="UWZ85917.1"/>
    </source>
</evidence>
<keyword evidence="10" id="KW-1185">Reference proteome</keyword>
<organism evidence="9 10">
    <name type="scientific">Occallatibacter riparius</name>
    <dbReference type="NCBI Taxonomy" id="1002689"/>
    <lineage>
        <taxon>Bacteria</taxon>
        <taxon>Pseudomonadati</taxon>
        <taxon>Acidobacteriota</taxon>
        <taxon>Terriglobia</taxon>
        <taxon>Terriglobales</taxon>
        <taxon>Acidobacteriaceae</taxon>
        <taxon>Occallatibacter</taxon>
    </lineage>
</organism>
<dbReference type="SUPFAM" id="SSF103473">
    <property type="entry name" value="MFS general substrate transporter"/>
    <property type="match status" value="1"/>
</dbReference>
<feature type="transmembrane region" description="Helical" evidence="7">
    <location>
        <begin position="125"/>
        <end position="148"/>
    </location>
</feature>
<dbReference type="PANTHER" id="PTHR23514">
    <property type="entry name" value="BYPASS OF STOP CODON PROTEIN 6"/>
    <property type="match status" value="1"/>
</dbReference>
<keyword evidence="5 7" id="KW-1133">Transmembrane helix</keyword>
<feature type="transmembrane region" description="Helical" evidence="7">
    <location>
        <begin position="155"/>
        <end position="177"/>
    </location>
</feature>
<dbReference type="InterPro" id="IPR036259">
    <property type="entry name" value="MFS_trans_sf"/>
</dbReference>
<keyword evidence="4 7" id="KW-0812">Transmembrane</keyword>
<keyword evidence="6 7" id="KW-0472">Membrane</keyword>
<evidence type="ECO:0000256" key="1">
    <source>
        <dbReference type="ARBA" id="ARBA00004127"/>
    </source>
</evidence>
<proteinExistence type="inferred from homology"/>
<comment type="similarity">
    <text evidence="2">Belongs to the major facilitator superfamily.</text>
</comment>